<name>H5SPZ8_9ZZZZ</name>
<gene>
    <name evidence="1" type="ORF">HGMM_F55D02C34</name>
</gene>
<protein>
    <submittedName>
        <fullName evidence="1">Uncharacterized protein</fullName>
    </submittedName>
</protein>
<proteinExistence type="predicted"/>
<organism evidence="1">
    <name type="scientific">uncultured prokaryote</name>
    <dbReference type="NCBI Taxonomy" id="198431"/>
    <lineage>
        <taxon>unclassified sequences</taxon>
        <taxon>environmental samples</taxon>
    </lineage>
</organism>
<dbReference type="AlphaFoldDB" id="H5SPZ8"/>
<accession>H5SPZ8</accession>
<reference evidence="1" key="2">
    <citation type="journal article" date="2012" name="PLoS ONE">
        <title>A Deeply Branching Thermophilic Bacterium with an Ancient Acetyl-CoA Pathway Dominates a Subsurface Ecosystem.</title>
        <authorList>
            <person name="Takami H."/>
            <person name="Noguchi H."/>
            <person name="Takaki Y."/>
            <person name="Uchiyama I."/>
            <person name="Toyoda A."/>
            <person name="Nishi S."/>
            <person name="Chee G.-J."/>
            <person name="Arai W."/>
            <person name="Nunoura T."/>
            <person name="Itoh T."/>
            <person name="Hattori M."/>
            <person name="Takai K."/>
        </authorList>
    </citation>
    <scope>NUCLEOTIDE SEQUENCE</scope>
</reference>
<sequence>MKIEGDPKGIEVLKKLKEKNVQFLKFLLHEAKTNTDLKAKFSGSEGDKYIIKYVPSQDVFIVEKED</sequence>
<dbReference type="EMBL" id="AP011797">
    <property type="protein sequence ID" value="BAL58234.1"/>
    <property type="molecule type" value="Genomic_DNA"/>
</dbReference>
<reference evidence="1" key="1">
    <citation type="journal article" date="2005" name="Environ. Microbiol.">
        <title>Genetic and functional properties of uncultivated thermophilic crenarchaeotes from a subsurface gold mine as revealed by analysis of genome fragments.</title>
        <authorList>
            <person name="Nunoura T."/>
            <person name="Hirayama H."/>
            <person name="Takami H."/>
            <person name="Oida H."/>
            <person name="Nishi S."/>
            <person name="Shimamura S."/>
            <person name="Suzuki Y."/>
            <person name="Inagaki F."/>
            <person name="Takai K."/>
            <person name="Nealson K.H."/>
            <person name="Horikoshi K."/>
        </authorList>
    </citation>
    <scope>NUCLEOTIDE SEQUENCE</scope>
</reference>
<evidence type="ECO:0000313" key="1">
    <source>
        <dbReference type="EMBL" id="BAL58234.1"/>
    </source>
</evidence>